<proteinExistence type="predicted"/>
<dbReference type="OrthoDB" id="4719016at2759"/>
<gene>
    <name evidence="1" type="ORF">N7509_011733</name>
</gene>
<reference evidence="1" key="2">
    <citation type="journal article" date="2023" name="IMA Fungus">
        <title>Comparative genomic study of the Penicillium genus elucidates a diverse pangenome and 15 lateral gene transfer events.</title>
        <authorList>
            <person name="Petersen C."/>
            <person name="Sorensen T."/>
            <person name="Nielsen M.R."/>
            <person name="Sondergaard T.E."/>
            <person name="Sorensen J.L."/>
            <person name="Fitzpatrick D.A."/>
            <person name="Frisvad J.C."/>
            <person name="Nielsen K.L."/>
        </authorList>
    </citation>
    <scope>NUCLEOTIDE SEQUENCE</scope>
    <source>
        <strain evidence="1">IBT 29677</strain>
    </source>
</reference>
<comment type="caution">
    <text evidence="1">The sequence shown here is derived from an EMBL/GenBank/DDBJ whole genome shotgun (WGS) entry which is preliminary data.</text>
</comment>
<organism evidence="1 2">
    <name type="scientific">Penicillium cosmopolitanum</name>
    <dbReference type="NCBI Taxonomy" id="1131564"/>
    <lineage>
        <taxon>Eukaryota</taxon>
        <taxon>Fungi</taxon>
        <taxon>Dikarya</taxon>
        <taxon>Ascomycota</taxon>
        <taxon>Pezizomycotina</taxon>
        <taxon>Eurotiomycetes</taxon>
        <taxon>Eurotiomycetidae</taxon>
        <taxon>Eurotiales</taxon>
        <taxon>Aspergillaceae</taxon>
        <taxon>Penicillium</taxon>
    </lineage>
</organism>
<evidence type="ECO:0000313" key="1">
    <source>
        <dbReference type="EMBL" id="KAJ5378614.1"/>
    </source>
</evidence>
<reference evidence="1" key="1">
    <citation type="submission" date="2022-12" db="EMBL/GenBank/DDBJ databases">
        <authorList>
            <person name="Petersen C."/>
        </authorList>
    </citation>
    <scope>NUCLEOTIDE SEQUENCE</scope>
    <source>
        <strain evidence="1">IBT 29677</strain>
    </source>
</reference>
<dbReference type="EMBL" id="JAPZBU010000011">
    <property type="protein sequence ID" value="KAJ5378614.1"/>
    <property type="molecule type" value="Genomic_DNA"/>
</dbReference>
<dbReference type="AlphaFoldDB" id="A0A9W9SJ28"/>
<accession>A0A9W9SJ28</accession>
<name>A0A9W9SJ28_9EURO</name>
<dbReference type="RefSeq" id="XP_056482400.1">
    <property type="nucleotide sequence ID" value="XM_056636370.1"/>
</dbReference>
<evidence type="ECO:0000313" key="2">
    <source>
        <dbReference type="Proteomes" id="UP001147747"/>
    </source>
</evidence>
<dbReference type="GeneID" id="81375350"/>
<dbReference type="Proteomes" id="UP001147747">
    <property type="component" value="Unassembled WGS sequence"/>
</dbReference>
<protein>
    <submittedName>
        <fullName evidence="1">Uncharacterized protein</fullName>
    </submittedName>
</protein>
<keyword evidence="2" id="KW-1185">Reference proteome</keyword>
<sequence length="442" mass="51959">MGNTARPISSLLSFDDPHLDMQSFVIRPGSPESVCRQILLNHGIPHFTESPMVEQHTPAQGVGQLHPDSFDLRIVIYRMEDHHKIKEIWKRAFFVQELNSIPGFMGFLKERPDAGRLPRATINYRLTQTAFFENDSESTSKANATKIYIQVTDFVEDVWARFDRNSEHLEASRNSDREVSLQHLDSVLKSLAMDSCKLREHQFHKQAKRDQVFRSPNDAAWYFKKYLRSEKLDHSHAGPSTELLIYFFQSININSQAALEKFLDGFIRNHFSKDTHRENYYEVARDYEGIDFDLGFYLVDEMMIGRNNATIECTTTETITPTEKLRAIMSAFLWMRLLYPSREWQSRLLKFPFEKELKGHLHWMVDIKQQESLKEDHELAGADKTRIDRLWRWLSRHDQRPIKLAFLVSNKRMARDVLNEMDVVHRFIEEITDSAQLGRRSY</sequence>